<dbReference type="InterPro" id="IPR050951">
    <property type="entry name" value="Retrovirus_Pol_polyprotein"/>
</dbReference>
<evidence type="ECO:0000259" key="1">
    <source>
        <dbReference type="PROSITE" id="PS50994"/>
    </source>
</evidence>
<dbReference type="Pfam" id="PF00665">
    <property type="entry name" value="rve"/>
    <property type="match status" value="1"/>
</dbReference>
<keyword evidence="3" id="KW-1185">Reference proteome</keyword>
<name>A0A8B6GVW5_MYTGA</name>
<evidence type="ECO:0000313" key="2">
    <source>
        <dbReference type="EMBL" id="VDI69621.1"/>
    </source>
</evidence>
<dbReference type="AlphaFoldDB" id="A0A8B6GVW5"/>
<dbReference type="InterPro" id="IPR012337">
    <property type="entry name" value="RNaseH-like_sf"/>
</dbReference>
<dbReference type="Gene3D" id="3.30.420.10">
    <property type="entry name" value="Ribonuclease H-like superfamily/Ribonuclease H"/>
    <property type="match status" value="1"/>
</dbReference>
<dbReference type="InterPro" id="IPR041588">
    <property type="entry name" value="Integrase_H2C2"/>
</dbReference>
<dbReference type="EMBL" id="UYJE01009055">
    <property type="protein sequence ID" value="VDI69621.1"/>
    <property type="molecule type" value="Genomic_DNA"/>
</dbReference>
<dbReference type="PROSITE" id="PS50994">
    <property type="entry name" value="INTEGRASE"/>
    <property type="match status" value="1"/>
</dbReference>
<dbReference type="OrthoDB" id="10053647at2759"/>
<feature type="domain" description="Integrase catalytic" evidence="1">
    <location>
        <begin position="59"/>
        <end position="171"/>
    </location>
</feature>
<dbReference type="SUPFAM" id="SSF53098">
    <property type="entry name" value="Ribonuclease H-like"/>
    <property type="match status" value="1"/>
</dbReference>
<comment type="caution">
    <text evidence="2">The sequence shown here is derived from an EMBL/GenBank/DDBJ whole genome shotgun (WGS) entry which is preliminary data.</text>
</comment>
<proteinExistence type="predicted"/>
<organism evidence="2 3">
    <name type="scientific">Mytilus galloprovincialis</name>
    <name type="common">Mediterranean mussel</name>
    <dbReference type="NCBI Taxonomy" id="29158"/>
    <lineage>
        <taxon>Eukaryota</taxon>
        <taxon>Metazoa</taxon>
        <taxon>Spiralia</taxon>
        <taxon>Lophotrochozoa</taxon>
        <taxon>Mollusca</taxon>
        <taxon>Bivalvia</taxon>
        <taxon>Autobranchia</taxon>
        <taxon>Pteriomorphia</taxon>
        <taxon>Mytilida</taxon>
        <taxon>Mytiloidea</taxon>
        <taxon>Mytilidae</taxon>
        <taxon>Mytilinae</taxon>
        <taxon>Mytilus</taxon>
    </lineage>
</organism>
<dbReference type="Pfam" id="PF17921">
    <property type="entry name" value="Integrase_H2C2"/>
    <property type="match status" value="1"/>
</dbReference>
<gene>
    <name evidence="2" type="ORF">MGAL_10B093203</name>
</gene>
<dbReference type="GO" id="GO:0015074">
    <property type="term" value="P:DNA integration"/>
    <property type="evidence" value="ECO:0007669"/>
    <property type="project" value="InterPro"/>
</dbReference>
<reference evidence="2" key="1">
    <citation type="submission" date="2018-11" db="EMBL/GenBank/DDBJ databases">
        <authorList>
            <person name="Alioto T."/>
            <person name="Alioto T."/>
        </authorList>
    </citation>
    <scope>NUCLEOTIDE SEQUENCE</scope>
</reference>
<dbReference type="PANTHER" id="PTHR37984">
    <property type="entry name" value="PROTEIN CBG26694"/>
    <property type="match status" value="1"/>
</dbReference>
<evidence type="ECO:0000313" key="3">
    <source>
        <dbReference type="Proteomes" id="UP000596742"/>
    </source>
</evidence>
<dbReference type="InterPro" id="IPR001584">
    <property type="entry name" value="Integrase_cat-core"/>
</dbReference>
<dbReference type="PANTHER" id="PTHR37984:SF7">
    <property type="entry name" value="INTEGRASE CATALYTIC DOMAIN-CONTAINING PROTEIN"/>
    <property type="match status" value="1"/>
</dbReference>
<dbReference type="Proteomes" id="UP000596742">
    <property type="component" value="Unassembled WGS sequence"/>
</dbReference>
<dbReference type="InterPro" id="IPR036397">
    <property type="entry name" value="RNaseH_sf"/>
</dbReference>
<dbReference type="FunFam" id="3.30.420.10:FF:000063">
    <property type="entry name" value="Retrovirus-related Pol polyprotein from transposon 297-like Protein"/>
    <property type="match status" value="1"/>
</dbReference>
<protein>
    <recommendedName>
        <fullName evidence="1">Integrase catalytic domain-containing protein</fullName>
    </recommendedName>
</protein>
<dbReference type="Gene3D" id="1.10.340.70">
    <property type="match status" value="1"/>
</dbReference>
<accession>A0A8B6GVW5</accession>
<dbReference type="GO" id="GO:0003676">
    <property type="term" value="F:nucleic acid binding"/>
    <property type="evidence" value="ECO:0007669"/>
    <property type="project" value="InterPro"/>
</dbReference>
<sequence>MLQRIHEGHQGIERCKNRARDVLFWPAMSKQIEDIVQRCDICKRFQNSNAKEPMIKAELPSRPWEKVATDVFDFKNRQYLLIVDYYSKFFEVSILNNLTSDTVMMNMKSIFARHGIPEVLVSDNARYYTSSKFQEFAKSWEFKHITSSPRYQQSNGLAERTVQTVKQLLKKADYEGKDPYMSILNFRNTPLDSDMPSPSQLLMGRRCKTKLPITKKLLRTEVPENAKKTFVKKQEKQKLYYDKKTKELSKLNVNDNVYVQREKRWEPAVVVQNTDNSRSYIVKTENDKLYRRNRKHLMENKNNVVIENDDLDDIVQPNTVRNEVNDYNRTRSGRMVRKPERLIENMN</sequence>